<dbReference type="Gene3D" id="3.20.20.140">
    <property type="entry name" value="Metal-dependent hydrolases"/>
    <property type="match status" value="1"/>
</dbReference>
<protein>
    <submittedName>
        <fullName evidence="1">Uncharacterized protein</fullName>
    </submittedName>
</protein>
<dbReference type="RefSeq" id="WP_090798263.1">
    <property type="nucleotide sequence ID" value="NZ_BOND01000004.1"/>
</dbReference>
<reference evidence="2" key="1">
    <citation type="submission" date="2016-10" db="EMBL/GenBank/DDBJ databases">
        <authorList>
            <person name="Varghese N."/>
            <person name="Submissions S."/>
        </authorList>
    </citation>
    <scope>NUCLEOTIDE SEQUENCE [LARGE SCALE GENOMIC DNA]</scope>
    <source>
        <strain evidence="2">DSM 44718</strain>
    </source>
</reference>
<proteinExistence type="predicted"/>
<organism evidence="1 2">
    <name type="scientific">Asanoa ishikariensis</name>
    <dbReference type="NCBI Taxonomy" id="137265"/>
    <lineage>
        <taxon>Bacteria</taxon>
        <taxon>Bacillati</taxon>
        <taxon>Actinomycetota</taxon>
        <taxon>Actinomycetes</taxon>
        <taxon>Micromonosporales</taxon>
        <taxon>Micromonosporaceae</taxon>
        <taxon>Asanoa</taxon>
    </lineage>
</organism>
<keyword evidence="2" id="KW-1185">Reference proteome</keyword>
<gene>
    <name evidence="1" type="ORF">SAMN05421684_5107</name>
</gene>
<dbReference type="OrthoDB" id="3309475at2"/>
<accession>A0A1H3T4Z6</accession>
<sequence>MVEREVSRRAVLGAGLGVGVAAAVGGVDVPAAVGRARTPVSMSMHTHSSFSEGGSWADGGGGASMLSQLEQAKRTGTDVVWWTDHDWRMEAYGYYDSIRFDGTDESQQLAWIPQNEGPVTGAGHAFVDEPHSPGEPGKALRVTGTGTSATEWGRTWMFGDGGNSFYTTNLTDTTLTIDVLAERTGPDAELVVQLETSYRPAIAGRPAGVYVLEYRVGTQASRTVEGELTGVVTVPATSGWQTLKIRPRKDIRRFWPDLVAEDSALARLRFGVRARNHATAQGLFDHLRFKRTRDQLRWAVREQRDLMKRLRREYPGITQLLGSEVSMVRHLNVYMEDFELFPYPDRGTAPVLDDSVTAAREMVRWYHERGALVQYNHPPIDAAELVSSRALGCDLMETVDPGGVSTITKQRLDLFDVAARNAIFLTATSRNDDHAGRDWSKKDLFQTSAWSKSRRARDLIAALAAGQVFLNHQRLWAAGSLDLVVDGRRAMGQVIRTDLAYVPVEIFAANLPEGARVDVVVGVCDRSGATTRSIVRQSFPGDERLLFRLDRGVRGSYLRVEAFDAAGVPLGFGNPMWLLPDDDGIEVPKARRFDLRH</sequence>
<name>A0A1H3T4Z6_9ACTN</name>
<evidence type="ECO:0000313" key="2">
    <source>
        <dbReference type="Proteomes" id="UP000199632"/>
    </source>
</evidence>
<dbReference type="EMBL" id="FNQB01000003">
    <property type="protein sequence ID" value="SDZ44429.1"/>
    <property type="molecule type" value="Genomic_DNA"/>
</dbReference>
<dbReference type="InterPro" id="IPR016195">
    <property type="entry name" value="Pol/histidinol_Pase-like"/>
</dbReference>
<evidence type="ECO:0000313" key="1">
    <source>
        <dbReference type="EMBL" id="SDZ44429.1"/>
    </source>
</evidence>
<dbReference type="PROSITE" id="PS51318">
    <property type="entry name" value="TAT"/>
    <property type="match status" value="1"/>
</dbReference>
<dbReference type="AlphaFoldDB" id="A0A1H3T4Z6"/>
<dbReference type="Proteomes" id="UP000199632">
    <property type="component" value="Unassembled WGS sequence"/>
</dbReference>
<dbReference type="InterPro" id="IPR006311">
    <property type="entry name" value="TAT_signal"/>
</dbReference>
<dbReference type="STRING" id="137265.SAMN05421684_5107"/>
<dbReference type="SUPFAM" id="SSF89550">
    <property type="entry name" value="PHP domain-like"/>
    <property type="match status" value="1"/>
</dbReference>